<keyword evidence="3" id="KW-0805">Transcription regulation</keyword>
<organism evidence="7 8">
    <name type="scientific">Dillenia turbinata</name>
    <dbReference type="NCBI Taxonomy" id="194707"/>
    <lineage>
        <taxon>Eukaryota</taxon>
        <taxon>Viridiplantae</taxon>
        <taxon>Streptophyta</taxon>
        <taxon>Embryophyta</taxon>
        <taxon>Tracheophyta</taxon>
        <taxon>Spermatophyta</taxon>
        <taxon>Magnoliopsida</taxon>
        <taxon>eudicotyledons</taxon>
        <taxon>Gunneridae</taxon>
        <taxon>Pentapetalae</taxon>
        <taxon>Dilleniales</taxon>
        <taxon>Dilleniaceae</taxon>
        <taxon>Dillenia</taxon>
    </lineage>
</organism>
<accession>A0AAN8VGG8</accession>
<dbReference type="Gene3D" id="3.40.50.300">
    <property type="entry name" value="P-loop containing nucleotide triphosphate hydrolases"/>
    <property type="match status" value="1"/>
</dbReference>
<evidence type="ECO:0000256" key="1">
    <source>
        <dbReference type="ARBA" id="ARBA00008675"/>
    </source>
</evidence>
<proteinExistence type="inferred from homology"/>
<evidence type="ECO:0000313" key="7">
    <source>
        <dbReference type="EMBL" id="KAK6929481.1"/>
    </source>
</evidence>
<feature type="domain" description="Clp R" evidence="6">
    <location>
        <begin position="8"/>
        <end position="183"/>
    </location>
</feature>
<dbReference type="PANTHER" id="PTHR43572:SF49">
    <property type="entry name" value="PROTEIN SMAX1-LIKE 8"/>
    <property type="match status" value="1"/>
</dbReference>
<dbReference type="PANTHER" id="PTHR43572">
    <property type="entry name" value="CHAPERONE PROTEIN CLPD, CHLOROPLASTIC"/>
    <property type="match status" value="1"/>
</dbReference>
<dbReference type="GO" id="GO:0005524">
    <property type="term" value="F:ATP binding"/>
    <property type="evidence" value="ECO:0007669"/>
    <property type="project" value="InterPro"/>
</dbReference>
<dbReference type="InterPro" id="IPR004176">
    <property type="entry name" value="Clp_R_N"/>
</dbReference>
<dbReference type="EMBL" id="JBAMMX010000013">
    <property type="protein sequence ID" value="KAK6929481.1"/>
    <property type="molecule type" value="Genomic_DNA"/>
</dbReference>
<dbReference type="InterPro" id="IPR051650">
    <property type="entry name" value="SL_signaling_regulator"/>
</dbReference>
<reference evidence="7 8" key="1">
    <citation type="submission" date="2023-12" db="EMBL/GenBank/DDBJ databases">
        <title>A high-quality genome assembly for Dillenia turbinata (Dilleniales).</title>
        <authorList>
            <person name="Chanderbali A."/>
        </authorList>
    </citation>
    <scope>NUCLEOTIDE SEQUENCE [LARGE SCALE GENOMIC DNA]</scope>
    <source>
        <strain evidence="7">LSX21</strain>
        <tissue evidence="7">Leaf</tissue>
    </source>
</reference>
<dbReference type="InterPro" id="IPR036628">
    <property type="entry name" value="Clp_N_dom_sf"/>
</dbReference>
<evidence type="ECO:0000313" key="8">
    <source>
        <dbReference type="Proteomes" id="UP001370490"/>
    </source>
</evidence>
<dbReference type="Proteomes" id="UP001370490">
    <property type="component" value="Unassembled WGS sequence"/>
</dbReference>
<dbReference type="InterPro" id="IPR003959">
    <property type="entry name" value="ATPase_AAA_core"/>
</dbReference>
<protein>
    <recommendedName>
        <fullName evidence="6">Clp R domain-containing protein</fullName>
    </recommendedName>
</protein>
<dbReference type="Pfam" id="PF07724">
    <property type="entry name" value="AAA_2"/>
    <property type="match status" value="1"/>
</dbReference>
<evidence type="ECO:0000256" key="4">
    <source>
        <dbReference type="ARBA" id="ARBA00023163"/>
    </source>
</evidence>
<dbReference type="InterPro" id="IPR058680">
    <property type="entry name" value="NBD_SMAX1-like"/>
</dbReference>
<dbReference type="InterPro" id="IPR027417">
    <property type="entry name" value="P-loop_NTPase"/>
</dbReference>
<comment type="caution">
    <text evidence="7">The sequence shown here is derived from an EMBL/GenBank/DDBJ whole genome shotgun (WGS) entry which is preliminary data.</text>
</comment>
<dbReference type="AlphaFoldDB" id="A0AAN8VGG8"/>
<name>A0AAN8VGG8_9MAGN</name>
<dbReference type="Pfam" id="PF23569">
    <property type="entry name" value="NBD_SMAX1"/>
    <property type="match status" value="1"/>
</dbReference>
<gene>
    <name evidence="7" type="ORF">RJ641_005686</name>
</gene>
<evidence type="ECO:0000256" key="2">
    <source>
        <dbReference type="ARBA" id="ARBA00022737"/>
    </source>
</evidence>
<dbReference type="InterPro" id="IPR058954">
    <property type="entry name" value="AAA_lid_SMAX1"/>
</dbReference>
<keyword evidence="4" id="KW-0804">Transcription</keyword>
<keyword evidence="2 5" id="KW-0677">Repeat</keyword>
<comment type="similarity">
    <text evidence="1">Belongs to the ClpA/ClpB family.</text>
</comment>
<dbReference type="Gene3D" id="1.10.1780.10">
    <property type="entry name" value="Clp, N-terminal domain"/>
    <property type="match status" value="1"/>
</dbReference>
<dbReference type="PROSITE" id="PS51903">
    <property type="entry name" value="CLP_R"/>
    <property type="match status" value="1"/>
</dbReference>
<keyword evidence="8" id="KW-1185">Reference proteome</keyword>
<dbReference type="SUPFAM" id="SSF52540">
    <property type="entry name" value="P-loop containing nucleoside triphosphate hydrolases"/>
    <property type="match status" value="1"/>
</dbReference>
<evidence type="ECO:0000256" key="3">
    <source>
        <dbReference type="ARBA" id="ARBA00023015"/>
    </source>
</evidence>
<evidence type="ECO:0000256" key="5">
    <source>
        <dbReference type="PROSITE-ProRule" id="PRU01251"/>
    </source>
</evidence>
<evidence type="ECO:0000259" key="6">
    <source>
        <dbReference type="PROSITE" id="PS51903"/>
    </source>
</evidence>
<dbReference type="GO" id="GO:0016887">
    <property type="term" value="F:ATP hydrolysis activity"/>
    <property type="evidence" value="ECO:0007669"/>
    <property type="project" value="InterPro"/>
</dbReference>
<dbReference type="CDD" id="cd19499">
    <property type="entry name" value="RecA-like_ClpB_Hsp104-like"/>
    <property type="match status" value="1"/>
</dbReference>
<sequence length="1103" mass="122572">MPTPVTTARQCLTEESAHALNEAVSVARRRNHLQTTSIHAISALLSLSSFPILRDACSRARNSVYSPRLQNRALELCLNVSLDRLPSNQNQQKTNVEEPPISNSLMAAIKRSQANQRRQPENFHLYHQQQQQQHQNSSICSVKVELQNFILSILDDPIVSRVFGEAGFRSSDIKLAILRPLPQLLRFSSTSKRPPLFLCNLGENYDLGRSNFRFPFMGFSGFCEIDENCRRICEILVKNRGRNPLLVGFHASSCLESFSETIEQKKDSILPVELRGLSAVSIEDELSRPDLRFEEINEMIEKCLGPGLVVNFGDLKVFDDVVSETASYVVEKLTWLLRVHGERVWLMGSCVSCEMYLKFLKRFPSIEKDWDLQLLPITSLKPSIRESYPKSTLMESFVPFGGFFSSPSDVNLPLSRSHKCLPRCQTCNEKCEKELIAVSNGESIASVADQCENSLPSWMQINQIESDKGSDILKAKDAGMALSVKVMGLQRKWDNICQHLHQSQGRHQTNEYLVSSQLPAFMGIHALDERSQNNNDWRNNTIPSPNGSQSLNVHSCMSKDLPKTSMPELCGPFPVVSESKSEKVIAVISENLQNTGSATATCNIANSSVRNALKSSLSATSVTTDLGLGIFSTANQESNGLVNQMQTRIDLLQDLSGRFSANVDTHKGSVLNHTPQSSSGSCSDFLGQFDSGNFKTISSALVEKIGRQDEAISLISKTIARCRTGNEKRHGKCLKGDIWFNFLGPDKIAQKRIAVALAEILYGSRENFLSVDLSSEIPVFPTNIGLYQEDLNCDVKFRGKTIVDYVAGELRKRPLSVVHLENIDKADLLAQNSLSRAIRTGKFSDSHGREVGINSAIFILTSNIPIVGRNLSSMTGSVKSCEERLLCAKGQMIQILTSVLEKRTLGHDSGVCVTDDKDSASPNFMNKRKLFGIHETAKRLHKASNIQLDLNLPAEETEVNERPSIDGENSNFDLVADNSSTWLEGFFGQVDETVYFKPFDYDALIDKILKEIKMIFHKTVGSECSLEIDSRVMEQIAAAACWSDGNRVEDWVEKVLGGGFTEVQKRYDLTAQCSLKLVVCDDALVGMEKQALGVCLPLNIIVK</sequence>
<dbReference type="Pfam" id="PF26587">
    <property type="entry name" value="AAA_lid_SMAX1"/>
    <property type="match status" value="1"/>
</dbReference>